<organism evidence="2 3">
    <name type="scientific">Multifurca ochricompacta</name>
    <dbReference type="NCBI Taxonomy" id="376703"/>
    <lineage>
        <taxon>Eukaryota</taxon>
        <taxon>Fungi</taxon>
        <taxon>Dikarya</taxon>
        <taxon>Basidiomycota</taxon>
        <taxon>Agaricomycotina</taxon>
        <taxon>Agaricomycetes</taxon>
        <taxon>Russulales</taxon>
        <taxon>Russulaceae</taxon>
        <taxon>Multifurca</taxon>
    </lineage>
</organism>
<dbReference type="Proteomes" id="UP001203297">
    <property type="component" value="Unassembled WGS sequence"/>
</dbReference>
<reference evidence="2" key="1">
    <citation type="journal article" date="2022" name="New Phytol.">
        <title>Evolutionary transition to the ectomycorrhizal habit in the genomes of a hyperdiverse lineage of mushroom-forming fungi.</title>
        <authorList>
            <person name="Looney B."/>
            <person name="Miyauchi S."/>
            <person name="Morin E."/>
            <person name="Drula E."/>
            <person name="Courty P.E."/>
            <person name="Kohler A."/>
            <person name="Kuo A."/>
            <person name="LaButti K."/>
            <person name="Pangilinan J."/>
            <person name="Lipzen A."/>
            <person name="Riley R."/>
            <person name="Andreopoulos W."/>
            <person name="He G."/>
            <person name="Johnson J."/>
            <person name="Nolan M."/>
            <person name="Tritt A."/>
            <person name="Barry K.W."/>
            <person name="Grigoriev I.V."/>
            <person name="Nagy L.G."/>
            <person name="Hibbett D."/>
            <person name="Henrissat B."/>
            <person name="Matheny P.B."/>
            <person name="Labbe J."/>
            <person name="Martin F.M."/>
        </authorList>
    </citation>
    <scope>NUCLEOTIDE SEQUENCE</scope>
    <source>
        <strain evidence="2">BPL690</strain>
    </source>
</reference>
<dbReference type="AlphaFoldDB" id="A0AAD4QK23"/>
<feature type="transmembrane region" description="Helical" evidence="1">
    <location>
        <begin position="18"/>
        <end position="40"/>
    </location>
</feature>
<keyword evidence="3" id="KW-1185">Reference proteome</keyword>
<dbReference type="PANTHER" id="PTHR40465:SF1">
    <property type="entry name" value="DUF6534 DOMAIN-CONTAINING PROTEIN"/>
    <property type="match status" value="1"/>
</dbReference>
<accession>A0AAD4QK23</accession>
<feature type="transmembrane region" description="Helical" evidence="1">
    <location>
        <begin position="96"/>
        <end position="115"/>
    </location>
</feature>
<feature type="transmembrane region" description="Helical" evidence="1">
    <location>
        <begin position="122"/>
        <end position="142"/>
    </location>
</feature>
<protein>
    <submittedName>
        <fullName evidence="2">Uncharacterized protein</fullName>
    </submittedName>
</protein>
<proteinExistence type="predicted"/>
<name>A0AAD4QK23_9AGAM</name>
<dbReference type="PANTHER" id="PTHR40465">
    <property type="entry name" value="CHROMOSOME 1, WHOLE GENOME SHOTGUN SEQUENCE"/>
    <property type="match status" value="1"/>
</dbReference>
<evidence type="ECO:0000313" key="3">
    <source>
        <dbReference type="Proteomes" id="UP001203297"/>
    </source>
</evidence>
<keyword evidence="1" id="KW-1133">Transmembrane helix</keyword>
<gene>
    <name evidence="2" type="ORF">B0F90DRAFT_1399316</name>
</gene>
<keyword evidence="1" id="KW-0472">Membrane</keyword>
<dbReference type="EMBL" id="WTXG01000095">
    <property type="protein sequence ID" value="KAI0293481.1"/>
    <property type="molecule type" value="Genomic_DNA"/>
</dbReference>
<evidence type="ECO:0000313" key="2">
    <source>
        <dbReference type="EMBL" id="KAI0293481.1"/>
    </source>
</evidence>
<evidence type="ECO:0000256" key="1">
    <source>
        <dbReference type="SAM" id="Phobius"/>
    </source>
</evidence>
<sequence length="162" mass="18626">MANSTHIPPDIVKVTAPILFGPMINWALYGVLCVQTYVYSYNFPEDRRIVKFLAYFVFLLETVQTALTGADIYYWFMVGFGDLEGLRNSRFSPIDTPTMDAFISLIVQAFFCYRIWTLNKRLWWLCLIISVVSSTLSISVSARHHICDSLLLLKRQGRRGVV</sequence>
<comment type="caution">
    <text evidence="2">The sequence shown here is derived from an EMBL/GenBank/DDBJ whole genome shotgun (WGS) entry which is preliminary data.</text>
</comment>
<feature type="transmembrane region" description="Helical" evidence="1">
    <location>
        <begin position="52"/>
        <end position="76"/>
    </location>
</feature>
<keyword evidence="1" id="KW-0812">Transmembrane</keyword>